<feature type="non-terminal residue" evidence="1">
    <location>
        <position position="47"/>
    </location>
</feature>
<comment type="caution">
    <text evidence="1">The sequence shown here is derived from an EMBL/GenBank/DDBJ whole genome shotgun (WGS) entry which is preliminary data.</text>
</comment>
<evidence type="ECO:0000313" key="1">
    <source>
        <dbReference type="EMBL" id="GAG44192.1"/>
    </source>
</evidence>
<gene>
    <name evidence="1" type="ORF">S01H1_83314</name>
</gene>
<name>X0YA77_9ZZZZ</name>
<accession>X0YA77</accession>
<dbReference type="EMBL" id="BARS01056617">
    <property type="protein sequence ID" value="GAG44192.1"/>
    <property type="molecule type" value="Genomic_DNA"/>
</dbReference>
<dbReference type="AlphaFoldDB" id="X0YA77"/>
<protein>
    <submittedName>
        <fullName evidence="1">Uncharacterized protein</fullName>
    </submittedName>
</protein>
<proteinExistence type="predicted"/>
<organism evidence="1">
    <name type="scientific">marine sediment metagenome</name>
    <dbReference type="NCBI Taxonomy" id="412755"/>
    <lineage>
        <taxon>unclassified sequences</taxon>
        <taxon>metagenomes</taxon>
        <taxon>ecological metagenomes</taxon>
    </lineage>
</organism>
<sequence length="47" mass="5345">MHNRILFLLLLLAAGPAFAAGTDEGWEKEIQVRDIERISLHIQELDT</sequence>
<reference evidence="1" key="1">
    <citation type="journal article" date="2014" name="Front. Microbiol.">
        <title>High frequency of phylogenetically diverse reductive dehalogenase-homologous genes in deep subseafloor sedimentary metagenomes.</title>
        <authorList>
            <person name="Kawai M."/>
            <person name="Futagami T."/>
            <person name="Toyoda A."/>
            <person name="Takaki Y."/>
            <person name="Nishi S."/>
            <person name="Hori S."/>
            <person name="Arai W."/>
            <person name="Tsubouchi T."/>
            <person name="Morono Y."/>
            <person name="Uchiyama I."/>
            <person name="Ito T."/>
            <person name="Fujiyama A."/>
            <person name="Inagaki F."/>
            <person name="Takami H."/>
        </authorList>
    </citation>
    <scope>NUCLEOTIDE SEQUENCE</scope>
    <source>
        <strain evidence="1">Expedition CK06-06</strain>
    </source>
</reference>